<keyword evidence="2" id="KW-0653">Protein transport</keyword>
<dbReference type="GO" id="GO:0003723">
    <property type="term" value="F:RNA binding"/>
    <property type="evidence" value="ECO:0007669"/>
    <property type="project" value="InterPro"/>
</dbReference>
<dbReference type="PANTHER" id="PTHR12732:SF0">
    <property type="entry name" value="PCI DOMAIN-CONTAINING PROTEIN 2"/>
    <property type="match status" value="1"/>
</dbReference>
<keyword evidence="2" id="KW-0509">mRNA transport</keyword>
<organism evidence="9 10">
    <name type="scientific">Sus scrofa</name>
    <name type="common">Pig</name>
    <dbReference type="NCBI Taxonomy" id="9823"/>
    <lineage>
        <taxon>Eukaryota</taxon>
        <taxon>Metazoa</taxon>
        <taxon>Chordata</taxon>
        <taxon>Craniata</taxon>
        <taxon>Vertebrata</taxon>
        <taxon>Euteleostomi</taxon>
        <taxon>Mammalia</taxon>
        <taxon>Eutheria</taxon>
        <taxon>Laurasiatheria</taxon>
        <taxon>Artiodactyla</taxon>
        <taxon>Suina</taxon>
        <taxon>Suidae</taxon>
        <taxon>Sus</taxon>
    </lineage>
</organism>
<keyword evidence="2" id="KW-0906">Nuclear pore complex</keyword>
<evidence type="ECO:0000259" key="8">
    <source>
        <dbReference type="PROSITE" id="PS50250"/>
    </source>
</evidence>
<dbReference type="GO" id="GO:0005643">
    <property type="term" value="C:nuclear pore"/>
    <property type="evidence" value="ECO:0007669"/>
    <property type="project" value="UniProtKB-SubCell"/>
</dbReference>
<evidence type="ECO:0000313" key="10">
    <source>
        <dbReference type="Proteomes" id="UP000694726"/>
    </source>
</evidence>
<dbReference type="PROSITE" id="PS50250">
    <property type="entry name" value="PCI"/>
    <property type="match status" value="1"/>
</dbReference>
<dbReference type="Ensembl" id="ENSSSCT00015006229.1">
    <property type="protein sequence ID" value="ENSSSCP00015002567.1"/>
    <property type="gene ID" value="ENSSSCG00015004626.1"/>
</dbReference>
<evidence type="ECO:0000256" key="6">
    <source>
        <dbReference type="ARBA" id="ARBA00057181"/>
    </source>
</evidence>
<dbReference type="GO" id="GO:0003690">
    <property type="term" value="F:double-stranded DNA binding"/>
    <property type="evidence" value="ECO:0007669"/>
    <property type="project" value="InterPro"/>
</dbReference>
<dbReference type="Ensembl" id="ENSSSCT00035039594.1">
    <property type="protein sequence ID" value="ENSSSCP00035015831.1"/>
    <property type="gene ID" value="ENSSSCG00035029868.1"/>
</dbReference>
<dbReference type="Proteomes" id="UP000694570">
    <property type="component" value="Unplaced"/>
</dbReference>
<evidence type="ECO:0000256" key="3">
    <source>
        <dbReference type="ARBA" id="ARBA00025771"/>
    </source>
</evidence>
<reference evidence="9" key="1">
    <citation type="submission" date="2025-05" db="UniProtKB">
        <authorList>
            <consortium name="Ensembl"/>
        </authorList>
    </citation>
    <scope>IDENTIFICATION</scope>
</reference>
<dbReference type="Proteomes" id="UP000694720">
    <property type="component" value="Unplaced"/>
</dbReference>
<dbReference type="PANTHER" id="PTHR12732">
    <property type="entry name" value="UNCHARACTERIZED PROTEASOME COMPONENT REGION PCI-CONTAINING"/>
    <property type="match status" value="1"/>
</dbReference>
<accession>A0A8D0MEW1</accession>
<dbReference type="Gene3D" id="1.10.10.10">
    <property type="entry name" value="Winged helix-like DNA-binding domain superfamily/Winged helix DNA-binding domain"/>
    <property type="match status" value="1"/>
</dbReference>
<dbReference type="InterPro" id="IPR036388">
    <property type="entry name" value="WH-like_DNA-bd_sf"/>
</dbReference>
<evidence type="ECO:0000256" key="7">
    <source>
        <dbReference type="ARBA" id="ARBA00064345"/>
    </source>
</evidence>
<comment type="similarity">
    <text evidence="3">Belongs to the CSN12 family.</text>
</comment>
<dbReference type="Proteomes" id="UP000694727">
    <property type="component" value="Unplaced"/>
</dbReference>
<protein>
    <recommendedName>
        <fullName evidence="4">PCI domain-containing protein 2</fullName>
    </recommendedName>
    <alternativeName>
        <fullName evidence="5">CSN12-like protein</fullName>
    </alternativeName>
</protein>
<evidence type="ECO:0000313" key="9">
    <source>
        <dbReference type="Ensembl" id="ENSSSCP00015002567.1"/>
    </source>
</evidence>
<comment type="subcellular location">
    <subcellularLocation>
        <location evidence="1">Nucleus</location>
        <location evidence="1">Nuclear pore complex</location>
    </subcellularLocation>
</comment>
<feature type="domain" description="PCI" evidence="8">
    <location>
        <begin position="275"/>
        <end position="456"/>
    </location>
</feature>
<keyword evidence="2" id="KW-0811">Translocation</keyword>
<keyword evidence="2" id="KW-0813">Transport</keyword>
<evidence type="ECO:0000256" key="4">
    <source>
        <dbReference type="ARBA" id="ARBA00026186"/>
    </source>
</evidence>
<dbReference type="Ensembl" id="ENSSSCT00030010007.1">
    <property type="protein sequence ID" value="ENSSSCP00030004278.1"/>
    <property type="gene ID" value="ENSSSCG00030007422.1"/>
</dbReference>
<evidence type="ECO:0000256" key="2">
    <source>
        <dbReference type="ARBA" id="ARBA00023132"/>
    </source>
</evidence>
<proteinExistence type="inferred from homology"/>
<comment type="function">
    <text evidence="6">Required for B-cell survival through the regulation of the expression of cell-cycle checkpoint MAD2L1 protein during B cell differentiation. As a component of the TREX-2 complex, involved in the export of mRNAs to the cytoplasm through the nuclear pores. Binds and stabilizes BRCA2 and is thus involved in the control of R-loop-associated DNA damage and transcription-associated genomic instability. Blocks the activity of the SRCAP chromatin remodeling complex by interacting with SRCAP complex member ZNHIT1 and inhibiting its interaction with the complex. This prevents the deposition of histone variant H2AZ1/H2A.Z at the nucleosomes of key lymphoid fate regulator genes which suppresses their expression and restricts lymphoid lineage commitment.</text>
</comment>
<evidence type="ECO:0000256" key="5">
    <source>
        <dbReference type="ARBA" id="ARBA00033214"/>
    </source>
</evidence>
<evidence type="ECO:0000256" key="1">
    <source>
        <dbReference type="ARBA" id="ARBA00004567"/>
    </source>
</evidence>
<dbReference type="FunFam" id="1.10.10.10:FF:000146">
    <property type="entry name" value="PCI domain-containing protein 2 homolog"/>
    <property type="match status" value="1"/>
</dbReference>
<dbReference type="InterPro" id="IPR045114">
    <property type="entry name" value="Csn12-like"/>
</dbReference>
<dbReference type="Proteomes" id="UP000694726">
    <property type="component" value="Unplaced"/>
</dbReference>
<gene>
    <name evidence="9" type="primary">PCID2</name>
</gene>
<sequence length="464" mass="52401">METSVCNLFALLGRTLAGSRRNAALWAQAGLLFSPPQPGLRSPFRLCFSGLPEPAGSRWSRPGGPGRALGRFRAHCVPGSTILALRQAMSFQSWGGAANMDFAPGICQGSLAWGGRVLVEPAAGLPRTWRSRCTYAVGNHDFIEAYKCQTVIVQSFLRAFQAHKEENWALPVMYAVALDLRIFANNADQQLAKKGRGRVGDMLEKAAELLMGCFRVCASDTRAGIEDSKKWGMLFLVNQLFKIYFKINKLHLCKPLIRAIDSSNLKDDYSTAQRVTYRYYVGRKAMFDSDFQQAEEYLSFAFQHCHRSSQRNKRLVLIYLLPVKMLLGHMPTIELLKRYHLMQFAEVTKAVSEGNLLLLNEALAKHEAFFIRCGIFLILEKLKIITCRNLFKKVYLLLRTHQLSLDAFLVALRFMQVDDVDIDEVQCLLANLIYMGHIKGYISHQHQKLVVSKQNPFPPLSTVC</sequence>
<dbReference type="InterPro" id="IPR000717">
    <property type="entry name" value="PCI_dom"/>
</dbReference>
<dbReference type="SMART" id="SM00753">
    <property type="entry name" value="PAM"/>
    <property type="match status" value="1"/>
</dbReference>
<dbReference type="Pfam" id="PF01399">
    <property type="entry name" value="PCI"/>
    <property type="match status" value="1"/>
</dbReference>
<dbReference type="Ensembl" id="ENSSSCT00025033262.1">
    <property type="protein sequence ID" value="ENSSSCP00025013862.1"/>
    <property type="gene ID" value="ENSSSCG00025024479.1"/>
</dbReference>
<name>A0A8D0MEW1_PIG</name>
<comment type="subunit">
    <text evidence="7">Component of the nuclear pore complex (NPC)-associated TREX-2 complex (transcription and export complex 2), composed of at least GANP, 2 copies of ENY2, PCID2, SEM1/DSS1, and either centrin CETN2 or centrin CETN3. The TREX-2 complex also associates with ALYREF/ALY and with the nucleoporin NUP153. Interacts with BRCA2. Interacts with SRCAP chromatin remodeling complex component ZNHIT1; the interaction results in inhibition of SRCAP complex activity, preventing the deposition of histone variant H2AZ1/H2A.Z to lymphoid fate regulator genes and restricting lymphoid lineage commitment.</text>
</comment>
<keyword evidence="2" id="KW-0539">Nucleus</keyword>
<dbReference type="AlphaFoldDB" id="A0A8D0MEW1"/>